<dbReference type="GO" id="GO:0000981">
    <property type="term" value="F:DNA-binding transcription factor activity, RNA polymerase II-specific"/>
    <property type="evidence" value="ECO:0007669"/>
    <property type="project" value="InterPro"/>
</dbReference>
<dbReference type="Pfam" id="PF04082">
    <property type="entry name" value="Fungal_trans"/>
    <property type="match status" value="1"/>
</dbReference>
<dbReference type="PROSITE" id="PS50157">
    <property type="entry name" value="ZINC_FINGER_C2H2_2"/>
    <property type="match status" value="2"/>
</dbReference>
<dbReference type="CDD" id="cd12148">
    <property type="entry name" value="fungal_TF_MHR"/>
    <property type="match status" value="1"/>
</dbReference>
<keyword evidence="6" id="KW-0539">Nucleus</keyword>
<evidence type="ECO:0000259" key="9">
    <source>
        <dbReference type="PROSITE" id="PS50157"/>
    </source>
</evidence>
<dbReference type="RefSeq" id="XP_022508636.1">
    <property type="nucleotide sequence ID" value="XM_022659006.1"/>
</dbReference>
<dbReference type="GO" id="GO:0000785">
    <property type="term" value="C:chromatin"/>
    <property type="evidence" value="ECO:0007669"/>
    <property type="project" value="TreeGrafter"/>
</dbReference>
<feature type="region of interest" description="Disordered" evidence="8">
    <location>
        <begin position="92"/>
        <end position="140"/>
    </location>
</feature>
<keyword evidence="5" id="KW-0862">Zinc</keyword>
<evidence type="ECO:0000256" key="5">
    <source>
        <dbReference type="ARBA" id="ARBA00022833"/>
    </source>
</evidence>
<evidence type="ECO:0000256" key="8">
    <source>
        <dbReference type="SAM" id="MobiDB-lite"/>
    </source>
</evidence>
<evidence type="ECO:0000256" key="1">
    <source>
        <dbReference type="ARBA" id="ARBA00004123"/>
    </source>
</evidence>
<dbReference type="GO" id="GO:0005634">
    <property type="term" value="C:nucleus"/>
    <property type="evidence" value="ECO:0007669"/>
    <property type="project" value="UniProtKB-SubCell"/>
</dbReference>
<keyword evidence="2" id="KW-0479">Metal-binding</keyword>
<dbReference type="InterPro" id="IPR013087">
    <property type="entry name" value="Znf_C2H2_type"/>
</dbReference>
<comment type="caution">
    <text evidence="10">The sequence shown here is derived from an EMBL/GenBank/DDBJ whole genome shotgun (WGS) entry which is preliminary data.</text>
</comment>
<evidence type="ECO:0000256" key="3">
    <source>
        <dbReference type="ARBA" id="ARBA00022737"/>
    </source>
</evidence>
<evidence type="ECO:0000256" key="6">
    <source>
        <dbReference type="ARBA" id="ARBA00023242"/>
    </source>
</evidence>
<evidence type="ECO:0000256" key="2">
    <source>
        <dbReference type="ARBA" id="ARBA00022723"/>
    </source>
</evidence>
<evidence type="ECO:0000256" key="4">
    <source>
        <dbReference type="ARBA" id="ARBA00022771"/>
    </source>
</evidence>
<dbReference type="Gene3D" id="3.30.160.60">
    <property type="entry name" value="Classic Zinc Finger"/>
    <property type="match status" value="1"/>
</dbReference>
<dbReference type="EMBL" id="LVKK01000085">
    <property type="protein sequence ID" value="OAG36684.1"/>
    <property type="molecule type" value="Genomic_DNA"/>
</dbReference>
<dbReference type="PROSITE" id="PS00028">
    <property type="entry name" value="ZINC_FINGER_C2H2_1"/>
    <property type="match status" value="1"/>
</dbReference>
<gene>
    <name evidence="10" type="ORF">AYO21_09068</name>
</gene>
<dbReference type="GO" id="GO:0008270">
    <property type="term" value="F:zinc ion binding"/>
    <property type="evidence" value="ECO:0007669"/>
    <property type="project" value="UniProtKB-KW"/>
</dbReference>
<dbReference type="Proteomes" id="UP000077002">
    <property type="component" value="Unassembled WGS sequence"/>
</dbReference>
<feature type="domain" description="C2H2-type" evidence="9">
    <location>
        <begin position="39"/>
        <end position="66"/>
    </location>
</feature>
<feature type="domain" description="C2H2-type" evidence="9">
    <location>
        <begin position="67"/>
        <end position="95"/>
    </location>
</feature>
<reference evidence="10 11" key="1">
    <citation type="submission" date="2016-03" db="EMBL/GenBank/DDBJ databases">
        <title>Draft genome sequence of the Fonsecaea monophora CBS 269.37.</title>
        <authorList>
            <person name="Bombassaro A."/>
            <person name="Vinicius W.A."/>
            <person name="De Hoog S."/>
            <person name="Sun J."/>
            <person name="Souza E.M."/>
            <person name="Raittz R.T."/>
            <person name="Costa F."/>
            <person name="Leao A.C."/>
            <person name="Tadra-Sfeir M.Z."/>
            <person name="Baura V."/>
            <person name="Balsanelli E."/>
            <person name="Pedrosa F.O."/>
            <person name="Moreno L.F."/>
            <person name="Steffens M.B."/>
            <person name="Xi L."/>
            <person name="Bocca A.L."/>
            <person name="Felipe M.S."/>
            <person name="Teixeira M."/>
            <person name="Telles Filho F.Q."/>
            <person name="Azevedo C.M."/>
            <person name="Gomes R."/>
            <person name="Vicente V.A."/>
        </authorList>
    </citation>
    <scope>NUCLEOTIDE SEQUENCE [LARGE SCALE GENOMIC DNA]</scope>
    <source>
        <strain evidence="10 11">CBS 269.37</strain>
    </source>
</reference>
<evidence type="ECO:0000313" key="10">
    <source>
        <dbReference type="EMBL" id="OAG36684.1"/>
    </source>
</evidence>
<dbReference type="SUPFAM" id="SSF57667">
    <property type="entry name" value="beta-beta-alpha zinc fingers"/>
    <property type="match status" value="1"/>
</dbReference>
<dbReference type="GO" id="GO:0000978">
    <property type="term" value="F:RNA polymerase II cis-regulatory region sequence-specific DNA binding"/>
    <property type="evidence" value="ECO:0007669"/>
    <property type="project" value="InterPro"/>
</dbReference>
<dbReference type="GO" id="GO:0006351">
    <property type="term" value="P:DNA-templated transcription"/>
    <property type="evidence" value="ECO:0007669"/>
    <property type="project" value="InterPro"/>
</dbReference>
<evidence type="ECO:0000256" key="7">
    <source>
        <dbReference type="PROSITE-ProRule" id="PRU00042"/>
    </source>
</evidence>
<name>A0A177EX87_9EURO</name>
<accession>A0A177EX87</accession>
<dbReference type="SMART" id="SM00355">
    <property type="entry name" value="ZnF_C2H2"/>
    <property type="match status" value="2"/>
</dbReference>
<dbReference type="OrthoDB" id="654211at2759"/>
<dbReference type="InterPro" id="IPR036236">
    <property type="entry name" value="Znf_C2H2_sf"/>
</dbReference>
<organism evidence="10 11">
    <name type="scientific">Fonsecaea monophora</name>
    <dbReference type="NCBI Taxonomy" id="254056"/>
    <lineage>
        <taxon>Eukaryota</taxon>
        <taxon>Fungi</taxon>
        <taxon>Dikarya</taxon>
        <taxon>Ascomycota</taxon>
        <taxon>Pezizomycotina</taxon>
        <taxon>Eurotiomycetes</taxon>
        <taxon>Chaetothyriomycetidae</taxon>
        <taxon>Chaetothyriales</taxon>
        <taxon>Herpotrichiellaceae</taxon>
        <taxon>Fonsecaea</taxon>
    </lineage>
</organism>
<feature type="compositionally biased region" description="Polar residues" evidence="8">
    <location>
        <begin position="126"/>
        <end position="140"/>
    </location>
</feature>
<evidence type="ECO:0000313" key="11">
    <source>
        <dbReference type="Proteomes" id="UP000077002"/>
    </source>
</evidence>
<keyword evidence="4 7" id="KW-0863">Zinc-finger</keyword>
<dbReference type="GeneID" id="34604206"/>
<keyword evidence="11" id="KW-1185">Reference proteome</keyword>
<dbReference type="InterPro" id="IPR051059">
    <property type="entry name" value="VerF-like"/>
</dbReference>
<protein>
    <recommendedName>
        <fullName evidence="9">C2H2-type domain-containing protein</fullName>
    </recommendedName>
</protein>
<proteinExistence type="predicted"/>
<comment type="subcellular location">
    <subcellularLocation>
        <location evidence="1">Nucleus</location>
    </subcellularLocation>
</comment>
<dbReference type="AlphaFoldDB" id="A0A177EX87"/>
<keyword evidence="3" id="KW-0677">Repeat</keyword>
<sequence>MAAGTVSAFPTAWTPLAEELRFFKPRRNGVTRSQKERRYLCNVCGESFTRKEHCRRHELGHRWQRPHACPICGLTSARKDVISRHMRVLHRGAGKPADSQDGQLSCINQDTSSDDSSYDLNGRAVQGQQPDNTNGGETTSLVNGQVIPEVLPSLSTLLNAQTGGVATNPSTFELGLERGWKVPTLDRVQAPAANVEVIPRAQMDFQLLDDAFVQWPWDEPFYALPWSEDVGRNVTARHTDPDNGEYQSSGLFLGLIPSEIEQAKVNLQLFDVENRLCDFVFPTNYMVIRLVRGFFKHFAPHCPIIHAPTFSIGTIQAPLLLAVMACGAVYLNEQEISLRLYYAVLKLLSENEDLVIAGQRDSGFQLWELQTRLLTCQYGLYGGDDRIQRQARLSFTRLHVLCREASVEATKVSANDWTGWVFRESMIRCVSWTTVLRAVLLCNEDNAVLRSSNTELEGSLPCSEELWTAGGLSWQNSTRVTISSVVCFRQLLSGAPLDNTISPFGLLTLISVILSHISTLRLGNATGTVVADEDSLRLALHTWEEAWRTHPHCTTVPDAPQGPLMANALVVLNAAYYRLYANAQMNEMKALALLPVDQVSRSRIAKLYQLDNPPDLMKAIVRACRCLLVRVRLGLGYLLKTSCLNYPCYAPLAAYEGSLLMCWYLLGRRLMEIPGPEELVITTMMDEIVAESEYKYEKPIPRELLPIMIYRDMIRERWVWPATCNVLSNNLDGMITRLKPVLEGLQAYSSDN</sequence>
<dbReference type="PANTHER" id="PTHR40626">
    <property type="entry name" value="MIP31509P"/>
    <property type="match status" value="1"/>
</dbReference>
<dbReference type="PANTHER" id="PTHR40626:SF34">
    <property type="entry name" value="ZINC FINGER PROTEIN YGR067C"/>
    <property type="match status" value="1"/>
</dbReference>
<dbReference type="InterPro" id="IPR007219">
    <property type="entry name" value="XnlR_reg_dom"/>
</dbReference>
<feature type="compositionally biased region" description="Polar residues" evidence="8">
    <location>
        <begin position="100"/>
        <end position="111"/>
    </location>
</feature>